<dbReference type="CDD" id="cd18681">
    <property type="entry name" value="PIN_MtVapC27-VapC40_like"/>
    <property type="match status" value="1"/>
</dbReference>
<keyword evidence="9" id="KW-1185">Reference proteome</keyword>
<dbReference type="GO" id="GO:0004540">
    <property type="term" value="F:RNA nuclease activity"/>
    <property type="evidence" value="ECO:0007669"/>
    <property type="project" value="InterPro"/>
</dbReference>
<accession>A0A931DVS3</accession>
<dbReference type="EMBL" id="JADOUE010000001">
    <property type="protein sequence ID" value="MBG6121082.1"/>
    <property type="molecule type" value="Genomic_DNA"/>
</dbReference>
<sequence>MANLVALDTSVAVPLLLASHQAHDRVYEWALSRQVVLCAHSLVETYSVLTRLPGDHRVSAEDAVRVMETWFPEPLMLSQAGTVDIHRRLASAGVAGGAVHDGLVALTALENGVPLASRDRRAVNNYLSLGVDVRLVP</sequence>
<keyword evidence="4 6" id="KW-0378">Hydrolase</keyword>
<evidence type="ECO:0000259" key="7">
    <source>
        <dbReference type="Pfam" id="PF01850"/>
    </source>
</evidence>
<organism evidence="8 9">
    <name type="scientific">Corynebacterium aquatimens</name>
    <dbReference type="NCBI Taxonomy" id="1190508"/>
    <lineage>
        <taxon>Bacteria</taxon>
        <taxon>Bacillati</taxon>
        <taxon>Actinomycetota</taxon>
        <taxon>Actinomycetes</taxon>
        <taxon>Mycobacteriales</taxon>
        <taxon>Corynebacteriaceae</taxon>
        <taxon>Corynebacterium</taxon>
    </lineage>
</organism>
<evidence type="ECO:0000313" key="8">
    <source>
        <dbReference type="EMBL" id="MBG6121082.1"/>
    </source>
</evidence>
<dbReference type="InterPro" id="IPR002716">
    <property type="entry name" value="PIN_dom"/>
</dbReference>
<feature type="binding site" evidence="6">
    <location>
        <position position="101"/>
    </location>
    <ligand>
        <name>Mg(2+)</name>
        <dbReference type="ChEBI" id="CHEBI:18420"/>
    </ligand>
</feature>
<evidence type="ECO:0000256" key="4">
    <source>
        <dbReference type="ARBA" id="ARBA00022801"/>
    </source>
</evidence>
<evidence type="ECO:0000256" key="3">
    <source>
        <dbReference type="ARBA" id="ARBA00022723"/>
    </source>
</evidence>
<keyword evidence="5 6" id="KW-0460">Magnesium</keyword>
<dbReference type="GO" id="GO:0000287">
    <property type="term" value="F:magnesium ion binding"/>
    <property type="evidence" value="ECO:0007669"/>
    <property type="project" value="UniProtKB-UniRule"/>
</dbReference>
<evidence type="ECO:0000256" key="6">
    <source>
        <dbReference type="HAMAP-Rule" id="MF_00265"/>
    </source>
</evidence>
<keyword evidence="2 6" id="KW-0540">Nuclease</keyword>
<evidence type="ECO:0000256" key="5">
    <source>
        <dbReference type="ARBA" id="ARBA00022842"/>
    </source>
</evidence>
<evidence type="ECO:0000256" key="1">
    <source>
        <dbReference type="ARBA" id="ARBA00022649"/>
    </source>
</evidence>
<comment type="function">
    <text evidence="6">Toxic component of a toxin-antitoxin (TA) system. An RNase.</text>
</comment>
<feature type="domain" description="PIN" evidence="7">
    <location>
        <begin position="6"/>
        <end position="121"/>
    </location>
</feature>
<keyword evidence="1 6" id="KW-1277">Toxin-antitoxin system</keyword>
<dbReference type="RefSeq" id="WP_196823714.1">
    <property type="nucleotide sequence ID" value="NZ_CP046980.1"/>
</dbReference>
<dbReference type="EC" id="3.1.-.-" evidence="6"/>
<comment type="similarity">
    <text evidence="6">Belongs to the PINc/VapC protein family.</text>
</comment>
<dbReference type="GO" id="GO:0090729">
    <property type="term" value="F:toxin activity"/>
    <property type="evidence" value="ECO:0007669"/>
    <property type="project" value="UniProtKB-KW"/>
</dbReference>
<dbReference type="Proteomes" id="UP000658613">
    <property type="component" value="Unassembled WGS sequence"/>
</dbReference>
<comment type="cofactor">
    <cofactor evidence="6">
        <name>Mg(2+)</name>
        <dbReference type="ChEBI" id="CHEBI:18420"/>
    </cofactor>
</comment>
<evidence type="ECO:0000256" key="2">
    <source>
        <dbReference type="ARBA" id="ARBA00022722"/>
    </source>
</evidence>
<dbReference type="GO" id="GO:0016787">
    <property type="term" value="F:hydrolase activity"/>
    <property type="evidence" value="ECO:0007669"/>
    <property type="project" value="UniProtKB-KW"/>
</dbReference>
<protein>
    <recommendedName>
        <fullName evidence="6">Ribonuclease VapC</fullName>
        <shortName evidence="6">RNase VapC</shortName>
        <ecNumber evidence="6">3.1.-.-</ecNumber>
    </recommendedName>
    <alternativeName>
        <fullName evidence="6">Toxin VapC</fullName>
    </alternativeName>
</protein>
<evidence type="ECO:0000313" key="9">
    <source>
        <dbReference type="Proteomes" id="UP000658613"/>
    </source>
</evidence>
<dbReference type="InterPro" id="IPR022907">
    <property type="entry name" value="VapC_family"/>
</dbReference>
<dbReference type="Pfam" id="PF01850">
    <property type="entry name" value="PIN"/>
    <property type="match status" value="1"/>
</dbReference>
<keyword evidence="6" id="KW-0800">Toxin</keyword>
<dbReference type="HAMAP" id="MF_00265">
    <property type="entry name" value="VapC_Nob1"/>
    <property type="match status" value="1"/>
</dbReference>
<reference evidence="8" key="1">
    <citation type="submission" date="2020-11" db="EMBL/GenBank/DDBJ databases">
        <title>Sequencing the genomes of 1000 actinobacteria strains.</title>
        <authorList>
            <person name="Klenk H.-P."/>
        </authorList>
    </citation>
    <scope>NUCLEOTIDE SEQUENCE</scope>
    <source>
        <strain evidence="8">DSM 45632</strain>
    </source>
</reference>
<dbReference type="SUPFAM" id="SSF88723">
    <property type="entry name" value="PIN domain-like"/>
    <property type="match status" value="1"/>
</dbReference>
<proteinExistence type="inferred from homology"/>
<dbReference type="Gene3D" id="3.40.50.1010">
    <property type="entry name" value="5'-nuclease"/>
    <property type="match status" value="1"/>
</dbReference>
<gene>
    <name evidence="6" type="primary">vapC</name>
    <name evidence="8" type="ORF">IW254_000051</name>
</gene>
<feature type="binding site" evidence="6">
    <location>
        <position position="8"/>
    </location>
    <ligand>
        <name>Mg(2+)</name>
        <dbReference type="ChEBI" id="CHEBI:18420"/>
    </ligand>
</feature>
<name>A0A931DVS3_9CORY</name>
<dbReference type="InterPro" id="IPR029060">
    <property type="entry name" value="PIN-like_dom_sf"/>
</dbReference>
<keyword evidence="3 6" id="KW-0479">Metal-binding</keyword>
<comment type="caution">
    <text evidence="8">The sequence shown here is derived from an EMBL/GenBank/DDBJ whole genome shotgun (WGS) entry which is preliminary data.</text>
</comment>
<dbReference type="AlphaFoldDB" id="A0A931DVS3"/>